<feature type="chain" id="PRO_5040247376" evidence="1">
    <location>
        <begin position="24"/>
        <end position="198"/>
    </location>
</feature>
<evidence type="ECO:0000313" key="3">
    <source>
        <dbReference type="Proteomes" id="UP001153737"/>
    </source>
</evidence>
<evidence type="ECO:0000256" key="1">
    <source>
        <dbReference type="SAM" id="SignalP"/>
    </source>
</evidence>
<organism evidence="2 3">
    <name type="scientific">Phaedon cochleariae</name>
    <name type="common">Mustard beetle</name>
    <dbReference type="NCBI Taxonomy" id="80249"/>
    <lineage>
        <taxon>Eukaryota</taxon>
        <taxon>Metazoa</taxon>
        <taxon>Ecdysozoa</taxon>
        <taxon>Arthropoda</taxon>
        <taxon>Hexapoda</taxon>
        <taxon>Insecta</taxon>
        <taxon>Pterygota</taxon>
        <taxon>Neoptera</taxon>
        <taxon>Endopterygota</taxon>
        <taxon>Coleoptera</taxon>
        <taxon>Polyphaga</taxon>
        <taxon>Cucujiformia</taxon>
        <taxon>Chrysomeloidea</taxon>
        <taxon>Chrysomelidae</taxon>
        <taxon>Chrysomelinae</taxon>
        <taxon>Chrysomelini</taxon>
        <taxon>Phaedon</taxon>
    </lineage>
</organism>
<gene>
    <name evidence="2" type="ORF">PHAECO_LOCUS1484</name>
</gene>
<keyword evidence="3" id="KW-1185">Reference proteome</keyword>
<proteinExistence type="predicted"/>
<name>A0A9P0DIB6_PHACE</name>
<protein>
    <submittedName>
        <fullName evidence="2">Uncharacterized protein</fullName>
    </submittedName>
</protein>
<dbReference type="EMBL" id="OU896716">
    <property type="protein sequence ID" value="CAH1117926.1"/>
    <property type="molecule type" value="Genomic_DNA"/>
</dbReference>
<dbReference type="InterPro" id="IPR000618">
    <property type="entry name" value="Insect_cuticle"/>
</dbReference>
<dbReference type="OrthoDB" id="6436213at2759"/>
<reference evidence="2" key="1">
    <citation type="submission" date="2022-01" db="EMBL/GenBank/DDBJ databases">
        <authorList>
            <person name="King R."/>
        </authorList>
    </citation>
    <scope>NUCLEOTIDE SEQUENCE</scope>
</reference>
<sequence>MIYFEITLILCWLLFSTLDLTSSLNDDTRQYMHYPNQWNIQDGHSQHLHPHLPSVPPHLKPLGLPPNALYAFRINTRDFHREEVADDRGNVRGRYTYTNRDGMHDLAFQAGERNSYLANSMTMPKDLHGQRSLLIPSRLYSSLDDLQQRHKDSVEPEIWSTTDISVDGLSTTEADTSTVTEVSVVSPTVSYSRNEDIA</sequence>
<dbReference type="Proteomes" id="UP001153737">
    <property type="component" value="Chromosome 10"/>
</dbReference>
<reference evidence="2" key="2">
    <citation type="submission" date="2022-10" db="EMBL/GenBank/DDBJ databases">
        <authorList>
            <consortium name="ENA_rothamsted_submissions"/>
            <consortium name="culmorum"/>
            <person name="King R."/>
        </authorList>
    </citation>
    <scope>NUCLEOTIDE SEQUENCE</scope>
</reference>
<dbReference type="AlphaFoldDB" id="A0A9P0DIB6"/>
<feature type="signal peptide" evidence="1">
    <location>
        <begin position="1"/>
        <end position="23"/>
    </location>
</feature>
<evidence type="ECO:0000313" key="2">
    <source>
        <dbReference type="EMBL" id="CAH1117926.1"/>
    </source>
</evidence>
<keyword evidence="1" id="KW-0732">Signal</keyword>
<dbReference type="Pfam" id="PF00379">
    <property type="entry name" value="Chitin_bind_4"/>
    <property type="match status" value="1"/>
</dbReference>
<accession>A0A9P0DIB6</accession>